<keyword evidence="5" id="KW-0378">Hydrolase</keyword>
<dbReference type="Pfam" id="PF07486">
    <property type="entry name" value="Hydrolase_2"/>
    <property type="match status" value="1"/>
</dbReference>
<dbReference type="Gene3D" id="6.20.240.60">
    <property type="match status" value="1"/>
</dbReference>
<dbReference type="GO" id="GO:0009847">
    <property type="term" value="P:spore germination"/>
    <property type="evidence" value="ECO:0007669"/>
    <property type="project" value="UniProtKB-UniRule"/>
</dbReference>
<dbReference type="InterPro" id="IPR014224">
    <property type="entry name" value="Spore_cortex_SleB"/>
</dbReference>
<dbReference type="EMBL" id="RBIJ01000001">
    <property type="protein sequence ID" value="RKQ88595.1"/>
    <property type="molecule type" value="Genomic_DNA"/>
</dbReference>
<evidence type="ECO:0000313" key="12">
    <source>
        <dbReference type="Proteomes" id="UP000267019"/>
    </source>
</evidence>
<evidence type="ECO:0000256" key="5">
    <source>
        <dbReference type="ARBA" id="ARBA00022801"/>
    </source>
</evidence>
<reference evidence="11 12" key="1">
    <citation type="submission" date="2018-10" db="EMBL/GenBank/DDBJ databases">
        <title>Genomic Encyclopedia of Type Strains, Phase IV (KMG-IV): sequencing the most valuable type-strain genomes for metagenomic binning, comparative biology and taxonomic classification.</title>
        <authorList>
            <person name="Goeker M."/>
        </authorList>
    </citation>
    <scope>NUCLEOTIDE SEQUENCE [LARGE SCALE GENOMIC DNA]</scope>
    <source>
        <strain evidence="11 12">DSM 22653</strain>
    </source>
</reference>
<protein>
    <recommendedName>
        <fullName evidence="2 8">Spore cortex-lytic enzyme</fullName>
    </recommendedName>
</protein>
<keyword evidence="3" id="KW-0309">Germination</keyword>
<dbReference type="Gene3D" id="1.10.10.2520">
    <property type="entry name" value="Cell wall hydrolase SleB, domain 1"/>
    <property type="match status" value="1"/>
</dbReference>
<evidence type="ECO:0000256" key="1">
    <source>
        <dbReference type="ARBA" id="ARBA00007010"/>
    </source>
</evidence>
<feature type="domain" description="Cell wall hydrolase SleB" evidence="10">
    <location>
        <begin position="165"/>
        <end position="262"/>
    </location>
</feature>
<keyword evidence="7" id="KW-0961">Cell wall biogenesis/degradation</keyword>
<organism evidence="11 12">
    <name type="scientific">Brockia lithotrophica</name>
    <dbReference type="NCBI Taxonomy" id="933949"/>
    <lineage>
        <taxon>Bacteria</taxon>
        <taxon>Bacillati</taxon>
        <taxon>Bacillota</taxon>
        <taxon>Bacilli</taxon>
        <taxon>Bacillales</taxon>
        <taxon>Bacillales Family X. Incertae Sedis</taxon>
        <taxon>Brockia</taxon>
    </lineage>
</organism>
<dbReference type="InterPro" id="IPR036365">
    <property type="entry name" value="PGBD-like_sf"/>
</dbReference>
<keyword evidence="4" id="KW-0732">Signal</keyword>
<evidence type="ECO:0000256" key="7">
    <source>
        <dbReference type="ARBA" id="ARBA00023316"/>
    </source>
</evidence>
<gene>
    <name evidence="11" type="ORF">C7438_0234</name>
</gene>
<dbReference type="InterPro" id="IPR011105">
    <property type="entry name" value="Cell_wall_hydrolase_SleB"/>
</dbReference>
<keyword evidence="6" id="KW-0749">Sporulation</keyword>
<proteinExistence type="inferred from homology"/>
<dbReference type="SUPFAM" id="SSF47090">
    <property type="entry name" value="PGBD-like"/>
    <property type="match status" value="1"/>
</dbReference>
<accession>A0A660L5I6</accession>
<dbReference type="GO" id="GO:0071555">
    <property type="term" value="P:cell wall organization"/>
    <property type="evidence" value="ECO:0007669"/>
    <property type="project" value="UniProtKB-KW"/>
</dbReference>
<keyword evidence="12" id="KW-1185">Reference proteome</keyword>
<dbReference type="InterPro" id="IPR042047">
    <property type="entry name" value="SleB_dom1"/>
</dbReference>
<evidence type="ECO:0000256" key="6">
    <source>
        <dbReference type="ARBA" id="ARBA00022969"/>
    </source>
</evidence>
<evidence type="ECO:0000256" key="2">
    <source>
        <dbReference type="ARBA" id="ARBA00018364"/>
    </source>
</evidence>
<evidence type="ECO:0000256" key="8">
    <source>
        <dbReference type="NCBIfam" id="TIGR02869"/>
    </source>
</evidence>
<evidence type="ECO:0000256" key="3">
    <source>
        <dbReference type="ARBA" id="ARBA00022544"/>
    </source>
</evidence>
<sequence>MRSRWVRVIALGLAFLLAGLVPLELWGRAPLAPKGAEKAGEPPRAEAFGREILRVGSRGGDVYELQGRLQYLGYYHGPIDGIFGWRTYWAVRNFQYQFGIRVDGIVGPQTKYKLWLATKNWRPTGTASTPAPSAPKPTYVTYTSQPITSRDIDLMARTVYGEARGEPYIGQVAVAAVILNRLRHPAFPNTIPGIIFQPGAFTCVSDGQIWLTPDATARRAVYDALNGWDPSGGALYYFNPKTATSAWIWSRPQIKRIGNHIFTR</sequence>
<dbReference type="Pfam" id="PF01471">
    <property type="entry name" value="PG_binding_1"/>
    <property type="match status" value="1"/>
</dbReference>
<comment type="caution">
    <text evidence="11">The sequence shown here is derived from an EMBL/GenBank/DDBJ whole genome shotgun (WGS) entry which is preliminary data.</text>
</comment>
<dbReference type="GO" id="GO:0016787">
    <property type="term" value="F:hydrolase activity"/>
    <property type="evidence" value="ECO:0007669"/>
    <property type="project" value="UniProtKB-KW"/>
</dbReference>
<dbReference type="Gene3D" id="1.10.101.10">
    <property type="entry name" value="PGBD-like superfamily/PGBD"/>
    <property type="match status" value="1"/>
</dbReference>
<evidence type="ECO:0000259" key="10">
    <source>
        <dbReference type="Pfam" id="PF07486"/>
    </source>
</evidence>
<dbReference type="InterPro" id="IPR002477">
    <property type="entry name" value="Peptidoglycan-bd-like"/>
</dbReference>
<dbReference type="AlphaFoldDB" id="A0A660L5I6"/>
<dbReference type="InterPro" id="IPR036366">
    <property type="entry name" value="PGBDSf"/>
</dbReference>
<dbReference type="Proteomes" id="UP000267019">
    <property type="component" value="Unassembled WGS sequence"/>
</dbReference>
<dbReference type="NCBIfam" id="TIGR02869">
    <property type="entry name" value="spore_SleB"/>
    <property type="match status" value="1"/>
</dbReference>
<comment type="similarity">
    <text evidence="1">Belongs to the SleB family.</text>
</comment>
<dbReference type="GO" id="GO:0030435">
    <property type="term" value="P:sporulation resulting in formation of a cellular spore"/>
    <property type="evidence" value="ECO:0007669"/>
    <property type="project" value="UniProtKB-KW"/>
</dbReference>
<dbReference type="FunFam" id="6.20.240.60:FF:000001">
    <property type="entry name" value="Spore cortex-lytic enzyme"/>
    <property type="match status" value="1"/>
</dbReference>
<evidence type="ECO:0000313" key="11">
    <source>
        <dbReference type="EMBL" id="RKQ88595.1"/>
    </source>
</evidence>
<evidence type="ECO:0000256" key="4">
    <source>
        <dbReference type="ARBA" id="ARBA00022729"/>
    </source>
</evidence>
<feature type="domain" description="Peptidoglycan binding-like" evidence="9">
    <location>
        <begin position="58"/>
        <end position="114"/>
    </location>
</feature>
<name>A0A660L5I6_9BACL</name>
<evidence type="ECO:0000259" key="9">
    <source>
        <dbReference type="Pfam" id="PF01471"/>
    </source>
</evidence>
<dbReference type="FunFam" id="1.10.10.2520:FF:000001">
    <property type="entry name" value="Spore cortex-lytic enzyme"/>
    <property type="match status" value="1"/>
</dbReference>